<dbReference type="PANTHER" id="PTHR43503:SF4">
    <property type="entry name" value="PEROXIREDOXIN-6"/>
    <property type="match status" value="1"/>
</dbReference>
<name>A0A6S7HVX7_PARCT</name>
<evidence type="ECO:0000256" key="4">
    <source>
        <dbReference type="ARBA" id="ARBA00023284"/>
    </source>
</evidence>
<protein>
    <submittedName>
        <fullName evidence="7">Peroxiredoxin-6-like</fullName>
    </submittedName>
</protein>
<dbReference type="InterPro" id="IPR045020">
    <property type="entry name" value="PRX_1cys"/>
</dbReference>
<dbReference type="FunFam" id="3.30.1020.10:FF:000001">
    <property type="entry name" value="1-Cys peroxiredoxin"/>
    <property type="match status" value="1"/>
</dbReference>
<dbReference type="PIRSF" id="PIRSF000239">
    <property type="entry name" value="AHPC"/>
    <property type="match status" value="1"/>
</dbReference>
<dbReference type="InterPro" id="IPR000866">
    <property type="entry name" value="AhpC/TSA"/>
</dbReference>
<comment type="caution">
    <text evidence="7">The sequence shown here is derived from an EMBL/GenBank/DDBJ whole genome shotgun (WGS) entry which is preliminary data.</text>
</comment>
<keyword evidence="3 6" id="KW-0560">Oxidoreductase</keyword>
<dbReference type="PANTHER" id="PTHR43503">
    <property type="entry name" value="MCG48959-RELATED"/>
    <property type="match status" value="1"/>
</dbReference>
<gene>
    <name evidence="7" type="ORF">PACLA_8A041291</name>
</gene>
<evidence type="ECO:0000256" key="2">
    <source>
        <dbReference type="ARBA" id="ARBA00022862"/>
    </source>
</evidence>
<sequence length="221" mass="24481">MVNLGDVFPDFEAQTNQGPIKFHEFLGSSWGILFSHPADYTPVCTTELGRVAQLAPEFEKRGVKMIALSIDSPESHNGWIKDIQSYCTLEGKFPFPIIADNKRELAVKLGMLDPDEVNAQGIVLTCRAVFIIGPDKKLKLSLLYPATTGRNFDEILRVLDSVQLTAKHKAVATPVDWKQGEKVMVAPWVKPEDFGKLFPTGVDVAQVPSGKAYIRLTDQPK</sequence>
<dbReference type="InterPro" id="IPR019479">
    <property type="entry name" value="Peroxiredoxin_C"/>
</dbReference>
<dbReference type="InterPro" id="IPR024706">
    <property type="entry name" value="Peroxiredoxin_AhpC-typ"/>
</dbReference>
<evidence type="ECO:0000256" key="3">
    <source>
        <dbReference type="ARBA" id="ARBA00023002"/>
    </source>
</evidence>
<keyword evidence="2 6" id="KW-0049">Antioxidant</keyword>
<dbReference type="GO" id="GO:0051920">
    <property type="term" value="F:peroxiredoxin activity"/>
    <property type="evidence" value="ECO:0007669"/>
    <property type="project" value="InterPro"/>
</dbReference>
<evidence type="ECO:0000313" key="7">
    <source>
        <dbReference type="EMBL" id="CAB4009556.1"/>
    </source>
</evidence>
<evidence type="ECO:0000313" key="8">
    <source>
        <dbReference type="Proteomes" id="UP001152795"/>
    </source>
</evidence>
<dbReference type="Gene3D" id="3.30.1020.10">
    <property type="entry name" value="Antioxidant, Horf6, Chain A, domain2"/>
    <property type="match status" value="1"/>
</dbReference>
<organism evidence="7 8">
    <name type="scientific">Paramuricea clavata</name>
    <name type="common">Red gorgonian</name>
    <name type="synonym">Violescent sea-whip</name>
    <dbReference type="NCBI Taxonomy" id="317549"/>
    <lineage>
        <taxon>Eukaryota</taxon>
        <taxon>Metazoa</taxon>
        <taxon>Cnidaria</taxon>
        <taxon>Anthozoa</taxon>
        <taxon>Octocorallia</taxon>
        <taxon>Malacalcyonacea</taxon>
        <taxon>Plexauridae</taxon>
        <taxon>Paramuricea</taxon>
    </lineage>
</organism>
<keyword evidence="8" id="KW-1185">Reference proteome</keyword>
<evidence type="ECO:0000256" key="6">
    <source>
        <dbReference type="PIRNR" id="PIRNR000239"/>
    </source>
</evidence>
<comment type="similarity">
    <text evidence="5">Belongs to the peroxiredoxin family. Prx6 subfamily.</text>
</comment>
<dbReference type="AlphaFoldDB" id="A0A6S7HVX7"/>
<proteinExistence type="inferred from homology"/>
<comment type="function">
    <text evidence="6">Thiol-specific peroxidase that catalyzes the reduction of hydrogen peroxide and organic hydroperoxides to water and alcohols, respectively.</text>
</comment>
<dbReference type="Proteomes" id="UP001152795">
    <property type="component" value="Unassembled WGS sequence"/>
</dbReference>
<evidence type="ECO:0000256" key="5">
    <source>
        <dbReference type="ARBA" id="ARBA00025719"/>
    </source>
</evidence>
<dbReference type="GO" id="GO:0045454">
    <property type="term" value="P:cell redox homeostasis"/>
    <property type="evidence" value="ECO:0007669"/>
    <property type="project" value="TreeGrafter"/>
</dbReference>
<keyword evidence="4 6" id="KW-0676">Redox-active center</keyword>
<dbReference type="GO" id="GO:0005829">
    <property type="term" value="C:cytosol"/>
    <property type="evidence" value="ECO:0007669"/>
    <property type="project" value="TreeGrafter"/>
</dbReference>
<dbReference type="FunFam" id="3.40.30.10:FF:000011">
    <property type="entry name" value="Peroxiredoxin PRX1"/>
    <property type="match status" value="1"/>
</dbReference>
<dbReference type="InterPro" id="IPR013766">
    <property type="entry name" value="Thioredoxin_domain"/>
</dbReference>
<dbReference type="OrthoDB" id="2996783at2759"/>
<dbReference type="SUPFAM" id="SSF52833">
    <property type="entry name" value="Thioredoxin-like"/>
    <property type="match status" value="1"/>
</dbReference>
<dbReference type="CDD" id="cd03016">
    <property type="entry name" value="PRX_1cys"/>
    <property type="match status" value="1"/>
</dbReference>
<keyword evidence="1 6" id="KW-0575">Peroxidase</keyword>
<accession>A0A6S7HVX7</accession>
<reference evidence="7" key="1">
    <citation type="submission" date="2020-04" db="EMBL/GenBank/DDBJ databases">
        <authorList>
            <person name="Alioto T."/>
            <person name="Alioto T."/>
            <person name="Gomez Garrido J."/>
        </authorList>
    </citation>
    <scope>NUCLEOTIDE SEQUENCE</scope>
    <source>
        <strain evidence="7">A484AB</strain>
    </source>
</reference>
<evidence type="ECO:0000256" key="1">
    <source>
        <dbReference type="ARBA" id="ARBA00022559"/>
    </source>
</evidence>
<dbReference type="Pfam" id="PF10417">
    <property type="entry name" value="1-cysPrx_C"/>
    <property type="match status" value="1"/>
</dbReference>
<dbReference type="InterPro" id="IPR036249">
    <property type="entry name" value="Thioredoxin-like_sf"/>
</dbReference>
<dbReference type="EMBL" id="CACRXK020006490">
    <property type="protein sequence ID" value="CAB4009556.1"/>
    <property type="molecule type" value="Genomic_DNA"/>
</dbReference>
<dbReference type="PROSITE" id="PS51352">
    <property type="entry name" value="THIOREDOXIN_2"/>
    <property type="match status" value="1"/>
</dbReference>
<dbReference type="GO" id="GO:0005739">
    <property type="term" value="C:mitochondrion"/>
    <property type="evidence" value="ECO:0007669"/>
    <property type="project" value="TreeGrafter"/>
</dbReference>
<dbReference type="Pfam" id="PF00578">
    <property type="entry name" value="AhpC-TSA"/>
    <property type="match status" value="1"/>
</dbReference>
<dbReference type="Gene3D" id="3.40.30.10">
    <property type="entry name" value="Glutaredoxin"/>
    <property type="match status" value="1"/>
</dbReference>